<name>A0ABT6HP10_9ACTN</name>
<gene>
    <name evidence="1" type="ORF">QCN29_14895</name>
</gene>
<proteinExistence type="predicted"/>
<organism evidence="1 2">
    <name type="scientific">Streptomyces chengmaiensis</name>
    <dbReference type="NCBI Taxonomy" id="3040919"/>
    <lineage>
        <taxon>Bacteria</taxon>
        <taxon>Bacillati</taxon>
        <taxon>Actinomycetota</taxon>
        <taxon>Actinomycetes</taxon>
        <taxon>Kitasatosporales</taxon>
        <taxon>Streptomycetaceae</taxon>
        <taxon>Streptomyces</taxon>
    </lineage>
</organism>
<comment type="caution">
    <text evidence="1">The sequence shown here is derived from an EMBL/GenBank/DDBJ whole genome shotgun (WGS) entry which is preliminary data.</text>
</comment>
<evidence type="ECO:0000313" key="1">
    <source>
        <dbReference type="EMBL" id="MDH2390055.1"/>
    </source>
</evidence>
<dbReference type="RefSeq" id="WP_279928459.1">
    <property type="nucleotide sequence ID" value="NZ_JARWBG010000015.1"/>
</dbReference>
<protein>
    <submittedName>
        <fullName evidence="1">Uncharacterized protein</fullName>
    </submittedName>
</protein>
<keyword evidence="2" id="KW-1185">Reference proteome</keyword>
<evidence type="ECO:0000313" key="2">
    <source>
        <dbReference type="Proteomes" id="UP001223144"/>
    </source>
</evidence>
<sequence>MTIPPLWLGLRADPASPFLVQIASELDDQYPDTATWQFWNGEQWRALDLPDIRC</sequence>
<reference evidence="1 2" key="1">
    <citation type="submission" date="2023-04" db="EMBL/GenBank/DDBJ databases">
        <title>Streptomyces chengmaiensis sp. nov. isolated from the stem of mangrove plant in Hainan.</title>
        <authorList>
            <person name="Huang X."/>
            <person name="Zhou S."/>
            <person name="Chu X."/>
            <person name="Xie Y."/>
            <person name="Lin Y."/>
        </authorList>
    </citation>
    <scope>NUCLEOTIDE SEQUENCE [LARGE SCALE GENOMIC DNA]</scope>
    <source>
        <strain evidence="1 2">HNM0663</strain>
    </source>
</reference>
<dbReference type="EMBL" id="JARWBG010000015">
    <property type="protein sequence ID" value="MDH2390055.1"/>
    <property type="molecule type" value="Genomic_DNA"/>
</dbReference>
<accession>A0ABT6HP10</accession>
<dbReference type="Proteomes" id="UP001223144">
    <property type="component" value="Unassembled WGS sequence"/>
</dbReference>